<feature type="compositionally biased region" description="Basic and acidic residues" evidence="1">
    <location>
        <begin position="609"/>
        <end position="620"/>
    </location>
</feature>
<sequence length="620" mass="69690">MLLPPLRERMELLHSLLPQGPDLSNGQKMLLGIILTSLEDHSHVSSLLGYSYSAVSEDRLGSQDLHLAEALMKTLLRNLSFHTEECLNELEKNLDKGQAELADSTNQVTHLHDLLSSLQTHLLAYCSINTYDSPLLALSITLLQNHLSILLPLACDILKKAAHIVQNFPNCLNQLYGILHQSLSGAMLSKVLHSLLLLPVTCVQPLLFHLLGILAPLDCLNRLLPEGVHCEQESDSSSEANTPTPNDMAEHSWLWLVDVERTCSLLVGKCLGGMLIGSPLSEEERETRHWLSSTLFSHGLEKHSNDPVILVRELTFGAHTCNGDSSRRLESIIAKLEIPDVRIYLRMALLPAQLWEVAEPTGNEWRQNLHQKGTTLVHESFDAAQSPVYREDGDLREEMENMQGTTLQDSGEDSSYQGHLPVCVTDSDIVTDETRKHFCYYRDMIEHAQSQDWDTCEVEDEPLLECVTRVVLAALLKHTGLLPGYNSKNGVHPAIWEIYFMVFQLRRKILSTRSHHETSPDEEINDSVLLHGQSHSRERDEESSRGDDHVEDADETQSECGGTSQRAGIDNYEDLCHIVLHRCIFLLAAVKGPDKPWHEDEQGSDDETDKISVKTEDCYR</sequence>
<comment type="caution">
    <text evidence="2">The sequence shown here is derived from an EMBL/GenBank/DDBJ whole genome shotgun (WGS) entry which is preliminary data.</text>
</comment>
<feature type="compositionally biased region" description="Basic and acidic residues" evidence="1">
    <location>
        <begin position="535"/>
        <end position="548"/>
    </location>
</feature>
<feature type="region of interest" description="Disordered" evidence="1">
    <location>
        <begin position="514"/>
        <end position="564"/>
    </location>
</feature>
<name>A0A2J7PHR2_9NEOP</name>
<protein>
    <submittedName>
        <fullName evidence="2">Uncharacterized protein</fullName>
    </submittedName>
</protein>
<dbReference type="STRING" id="105785.A0A2J7PHR2"/>
<dbReference type="InParanoid" id="A0A2J7PHR2"/>
<evidence type="ECO:0000313" key="2">
    <source>
        <dbReference type="EMBL" id="PNF15872.1"/>
    </source>
</evidence>
<gene>
    <name evidence="2" type="ORF">B7P43_G07996</name>
</gene>
<evidence type="ECO:0000313" key="3">
    <source>
        <dbReference type="Proteomes" id="UP000235965"/>
    </source>
</evidence>
<dbReference type="OrthoDB" id="239701at2759"/>
<evidence type="ECO:0000256" key="1">
    <source>
        <dbReference type="SAM" id="MobiDB-lite"/>
    </source>
</evidence>
<feature type="region of interest" description="Disordered" evidence="1">
    <location>
        <begin position="595"/>
        <end position="620"/>
    </location>
</feature>
<reference evidence="2 3" key="1">
    <citation type="submission" date="2017-12" db="EMBL/GenBank/DDBJ databases">
        <title>Hemimetabolous genomes reveal molecular basis of termite eusociality.</title>
        <authorList>
            <person name="Harrison M.C."/>
            <person name="Jongepier E."/>
            <person name="Robertson H.M."/>
            <person name="Arning N."/>
            <person name="Bitard-Feildel T."/>
            <person name="Chao H."/>
            <person name="Childers C.P."/>
            <person name="Dinh H."/>
            <person name="Doddapaneni H."/>
            <person name="Dugan S."/>
            <person name="Gowin J."/>
            <person name="Greiner C."/>
            <person name="Han Y."/>
            <person name="Hu H."/>
            <person name="Hughes D.S.T."/>
            <person name="Huylmans A.-K."/>
            <person name="Kemena C."/>
            <person name="Kremer L.P.M."/>
            <person name="Lee S.L."/>
            <person name="Lopez-Ezquerra A."/>
            <person name="Mallet L."/>
            <person name="Monroy-Kuhn J.M."/>
            <person name="Moser A."/>
            <person name="Murali S.C."/>
            <person name="Muzny D.M."/>
            <person name="Otani S."/>
            <person name="Piulachs M.-D."/>
            <person name="Poelchau M."/>
            <person name="Qu J."/>
            <person name="Schaub F."/>
            <person name="Wada-Katsumata A."/>
            <person name="Worley K.C."/>
            <person name="Xie Q."/>
            <person name="Ylla G."/>
            <person name="Poulsen M."/>
            <person name="Gibbs R.A."/>
            <person name="Schal C."/>
            <person name="Richards S."/>
            <person name="Belles X."/>
            <person name="Korb J."/>
            <person name="Bornberg-Bauer E."/>
        </authorList>
    </citation>
    <scope>NUCLEOTIDE SEQUENCE [LARGE SCALE GENOMIC DNA]</scope>
    <source>
        <tissue evidence="2">Whole body</tissue>
    </source>
</reference>
<proteinExistence type="predicted"/>
<accession>A0A2J7PHR2</accession>
<organism evidence="2 3">
    <name type="scientific">Cryptotermes secundus</name>
    <dbReference type="NCBI Taxonomy" id="105785"/>
    <lineage>
        <taxon>Eukaryota</taxon>
        <taxon>Metazoa</taxon>
        <taxon>Ecdysozoa</taxon>
        <taxon>Arthropoda</taxon>
        <taxon>Hexapoda</taxon>
        <taxon>Insecta</taxon>
        <taxon>Pterygota</taxon>
        <taxon>Neoptera</taxon>
        <taxon>Polyneoptera</taxon>
        <taxon>Dictyoptera</taxon>
        <taxon>Blattodea</taxon>
        <taxon>Blattoidea</taxon>
        <taxon>Termitoidae</taxon>
        <taxon>Kalotermitidae</taxon>
        <taxon>Cryptotermitinae</taxon>
        <taxon>Cryptotermes</taxon>
    </lineage>
</organism>
<keyword evidence="3" id="KW-1185">Reference proteome</keyword>
<dbReference type="Proteomes" id="UP000235965">
    <property type="component" value="Unassembled WGS sequence"/>
</dbReference>
<dbReference type="EMBL" id="NEVH01025133">
    <property type="protein sequence ID" value="PNF15872.1"/>
    <property type="molecule type" value="Genomic_DNA"/>
</dbReference>
<dbReference type="AlphaFoldDB" id="A0A2J7PHR2"/>